<keyword evidence="1" id="KW-0472">Membrane</keyword>
<feature type="transmembrane region" description="Helical" evidence="1">
    <location>
        <begin position="30"/>
        <end position="52"/>
    </location>
</feature>
<evidence type="ECO:0000313" key="3">
    <source>
        <dbReference type="EMBL" id="REL26493.1"/>
    </source>
</evidence>
<dbReference type="EMBL" id="QUOU01000001">
    <property type="protein sequence ID" value="REL26493.1"/>
    <property type="molecule type" value="Genomic_DNA"/>
</dbReference>
<keyword evidence="1" id="KW-0812">Transmembrane</keyword>
<comment type="caution">
    <text evidence="3">The sequence shown here is derived from an EMBL/GenBank/DDBJ whole genome shotgun (WGS) entry which is preliminary data.</text>
</comment>
<feature type="signal peptide" evidence="2">
    <location>
        <begin position="1"/>
        <end position="20"/>
    </location>
</feature>
<feature type="chain" id="PRO_5017568469" evidence="2">
    <location>
        <begin position="21"/>
        <end position="69"/>
    </location>
</feature>
<reference evidence="3 4" key="1">
    <citation type="submission" date="2018-08" db="EMBL/GenBank/DDBJ databases">
        <title>Thalassotalea euphylliae genome.</title>
        <authorList>
            <person name="Summers S."/>
            <person name="Rice S.A."/>
            <person name="Freckelton M.L."/>
            <person name="Nedved B.T."/>
            <person name="Hadfield M.G."/>
        </authorList>
    </citation>
    <scope>NUCLEOTIDE SEQUENCE [LARGE SCALE GENOMIC DNA]</scope>
    <source>
        <strain evidence="3 4">H1</strain>
    </source>
</reference>
<accession>A0A3E0TPX4</accession>
<gene>
    <name evidence="3" type="ORF">DXX93_07785</name>
</gene>
<dbReference type="AlphaFoldDB" id="A0A3E0TPX4"/>
<proteinExistence type="predicted"/>
<evidence type="ECO:0000256" key="1">
    <source>
        <dbReference type="SAM" id="Phobius"/>
    </source>
</evidence>
<dbReference type="OrthoDB" id="5918117at2"/>
<name>A0A3E0TPX4_9GAMM</name>
<evidence type="ECO:0000256" key="2">
    <source>
        <dbReference type="SAM" id="SignalP"/>
    </source>
</evidence>
<keyword evidence="2" id="KW-0732">Signal</keyword>
<sequence length="69" mass="7582">MINRIFLLALTLVFSGLAYAHPGHDHNDPMAMLVHLLWLAPIAIALVVAVYLKKRASTENAKQDKSQGS</sequence>
<evidence type="ECO:0000313" key="4">
    <source>
        <dbReference type="Proteomes" id="UP000256478"/>
    </source>
</evidence>
<protein>
    <submittedName>
        <fullName evidence="3">Uncharacterized protein</fullName>
    </submittedName>
</protein>
<keyword evidence="1" id="KW-1133">Transmembrane helix</keyword>
<dbReference type="Proteomes" id="UP000256478">
    <property type="component" value="Unassembled WGS sequence"/>
</dbReference>
<dbReference type="RefSeq" id="WP_116007610.1">
    <property type="nucleotide sequence ID" value="NZ_QUOU01000001.1"/>
</dbReference>
<organism evidence="3 4">
    <name type="scientific">Thalassotalea euphylliae</name>
    <dbReference type="NCBI Taxonomy" id="1655234"/>
    <lineage>
        <taxon>Bacteria</taxon>
        <taxon>Pseudomonadati</taxon>
        <taxon>Pseudomonadota</taxon>
        <taxon>Gammaproteobacteria</taxon>
        <taxon>Alteromonadales</taxon>
        <taxon>Colwelliaceae</taxon>
        <taxon>Thalassotalea</taxon>
    </lineage>
</organism>